<keyword evidence="1" id="KW-0472">Membrane</keyword>
<evidence type="ECO:0000313" key="2">
    <source>
        <dbReference type="EMBL" id="PJZ07496.1"/>
    </source>
</evidence>
<accession>A0A2M9WJ38</accession>
<name>A0A2M9WJ38_9GAMM</name>
<proteinExistence type="predicted"/>
<evidence type="ECO:0000313" key="3">
    <source>
        <dbReference type="Proteomes" id="UP000232062"/>
    </source>
</evidence>
<sequence length="59" mass="7046">MLEWMIYLIFIVFFIVLMVTGWIKYAFIGFMVYLAICFIAEAIKLYQAYKSSYPRGDDK</sequence>
<dbReference type="Proteomes" id="UP000232062">
    <property type="component" value="Unassembled WGS sequence"/>
</dbReference>
<reference evidence="2 3" key="1">
    <citation type="submission" date="2017-11" db="EMBL/GenBank/DDBJ databases">
        <title>The genome sequence of Pantoea rodasii DSM 26611.</title>
        <authorList>
            <person name="Gao J."/>
            <person name="Mao X."/>
            <person name="Sun J."/>
        </authorList>
    </citation>
    <scope>NUCLEOTIDE SEQUENCE [LARGE SCALE GENOMIC DNA]</scope>
    <source>
        <strain evidence="2 3">DSM 26611</strain>
    </source>
</reference>
<gene>
    <name evidence="2" type="ORF">PRCB_02225</name>
</gene>
<comment type="caution">
    <text evidence="2">The sequence shown here is derived from an EMBL/GenBank/DDBJ whole genome shotgun (WGS) entry which is preliminary data.</text>
</comment>
<keyword evidence="1" id="KW-0812">Transmembrane</keyword>
<organism evidence="2 3">
    <name type="scientific">Pantoea rodasii</name>
    <dbReference type="NCBI Taxonomy" id="1076549"/>
    <lineage>
        <taxon>Bacteria</taxon>
        <taxon>Pseudomonadati</taxon>
        <taxon>Pseudomonadota</taxon>
        <taxon>Gammaproteobacteria</taxon>
        <taxon>Enterobacterales</taxon>
        <taxon>Erwiniaceae</taxon>
        <taxon>Pantoea</taxon>
    </lineage>
</organism>
<dbReference type="EMBL" id="PIQI01000003">
    <property type="protein sequence ID" value="PJZ07496.1"/>
    <property type="molecule type" value="Genomic_DNA"/>
</dbReference>
<feature type="transmembrane region" description="Helical" evidence="1">
    <location>
        <begin position="30"/>
        <end position="49"/>
    </location>
</feature>
<feature type="transmembrane region" description="Helical" evidence="1">
    <location>
        <begin position="6"/>
        <end position="23"/>
    </location>
</feature>
<keyword evidence="3" id="KW-1185">Reference proteome</keyword>
<dbReference type="AlphaFoldDB" id="A0A2M9WJ38"/>
<protein>
    <submittedName>
        <fullName evidence="2">Uncharacterized protein</fullName>
    </submittedName>
</protein>
<keyword evidence="1" id="KW-1133">Transmembrane helix</keyword>
<evidence type="ECO:0000256" key="1">
    <source>
        <dbReference type="SAM" id="Phobius"/>
    </source>
</evidence>